<evidence type="ECO:0000256" key="2">
    <source>
        <dbReference type="ARBA" id="ARBA00022448"/>
    </source>
</evidence>
<dbReference type="Gene3D" id="3.40.190.10">
    <property type="entry name" value="Periplasmic binding protein-like II"/>
    <property type="match status" value="2"/>
</dbReference>
<accession>A0A7X5BPF9</accession>
<dbReference type="InterPro" id="IPR006060">
    <property type="entry name" value="Maltose/Cyclodextrin-bd"/>
</dbReference>
<dbReference type="Pfam" id="PF01547">
    <property type="entry name" value="SBP_bac_1"/>
    <property type="match status" value="1"/>
</dbReference>
<dbReference type="GO" id="GO:0055052">
    <property type="term" value="C:ATP-binding cassette (ABC) transporter complex, substrate-binding subunit-containing"/>
    <property type="evidence" value="ECO:0007669"/>
    <property type="project" value="TreeGrafter"/>
</dbReference>
<dbReference type="GO" id="GO:1901982">
    <property type="term" value="F:maltose binding"/>
    <property type="evidence" value="ECO:0007669"/>
    <property type="project" value="TreeGrafter"/>
</dbReference>
<dbReference type="EMBL" id="JAAAPK010000001">
    <property type="protein sequence ID" value="NBC38370.1"/>
    <property type="molecule type" value="Genomic_DNA"/>
</dbReference>
<keyword evidence="4 5" id="KW-0732">Signal</keyword>
<dbReference type="SUPFAM" id="SSF53850">
    <property type="entry name" value="Periplasmic binding protein-like II"/>
    <property type="match status" value="1"/>
</dbReference>
<dbReference type="InterPro" id="IPR006059">
    <property type="entry name" value="SBP"/>
</dbReference>
<proteinExistence type="inferred from homology"/>
<dbReference type="Proteomes" id="UP000537825">
    <property type="component" value="Unassembled WGS sequence"/>
</dbReference>
<organism evidence="6 7">
    <name type="scientific">Corallococcus exiguus</name>
    <dbReference type="NCBI Taxonomy" id="83462"/>
    <lineage>
        <taxon>Bacteria</taxon>
        <taxon>Pseudomonadati</taxon>
        <taxon>Myxococcota</taxon>
        <taxon>Myxococcia</taxon>
        <taxon>Myxococcales</taxon>
        <taxon>Cystobacterineae</taxon>
        <taxon>Myxococcaceae</taxon>
        <taxon>Corallococcus</taxon>
    </lineage>
</organism>
<dbReference type="PRINTS" id="PR00181">
    <property type="entry name" value="MALTOSEBP"/>
</dbReference>
<evidence type="ECO:0000313" key="6">
    <source>
        <dbReference type="EMBL" id="NBC38370.1"/>
    </source>
</evidence>
<evidence type="ECO:0000256" key="5">
    <source>
        <dbReference type="SAM" id="SignalP"/>
    </source>
</evidence>
<dbReference type="GO" id="GO:0015144">
    <property type="term" value="F:carbohydrate transmembrane transporter activity"/>
    <property type="evidence" value="ECO:0007669"/>
    <property type="project" value="InterPro"/>
</dbReference>
<keyword evidence="3" id="KW-0762">Sugar transport</keyword>
<dbReference type="GO" id="GO:0015768">
    <property type="term" value="P:maltose transport"/>
    <property type="evidence" value="ECO:0007669"/>
    <property type="project" value="TreeGrafter"/>
</dbReference>
<comment type="similarity">
    <text evidence="1">Belongs to the bacterial solute-binding protein 1 family.</text>
</comment>
<keyword evidence="2" id="KW-0813">Transport</keyword>
<evidence type="ECO:0000256" key="1">
    <source>
        <dbReference type="ARBA" id="ARBA00008520"/>
    </source>
</evidence>
<dbReference type="GO" id="GO:0042956">
    <property type="term" value="P:maltodextrin transmembrane transport"/>
    <property type="evidence" value="ECO:0007669"/>
    <property type="project" value="TreeGrafter"/>
</dbReference>
<evidence type="ECO:0000256" key="4">
    <source>
        <dbReference type="ARBA" id="ARBA00022729"/>
    </source>
</evidence>
<dbReference type="RefSeq" id="WP_139918974.1">
    <property type="nucleotide sequence ID" value="NZ_CBCSLE010000143.1"/>
</dbReference>
<protein>
    <submittedName>
        <fullName evidence="6">Extracellular solute-binding protein</fullName>
    </submittedName>
</protein>
<feature type="signal peptide" evidence="5">
    <location>
        <begin position="1"/>
        <end position="25"/>
    </location>
</feature>
<feature type="chain" id="PRO_5039942127" evidence="5">
    <location>
        <begin position="26"/>
        <end position="407"/>
    </location>
</feature>
<dbReference type="AlphaFoldDB" id="A0A7X5BPF9"/>
<dbReference type="PANTHER" id="PTHR30061">
    <property type="entry name" value="MALTOSE-BINDING PERIPLASMIC PROTEIN"/>
    <property type="match status" value="1"/>
</dbReference>
<name>A0A7X5BPF9_9BACT</name>
<dbReference type="PANTHER" id="PTHR30061:SF50">
    <property type="entry name" value="MALTOSE_MALTODEXTRIN-BINDING PERIPLASMIC PROTEIN"/>
    <property type="match status" value="1"/>
</dbReference>
<evidence type="ECO:0000256" key="3">
    <source>
        <dbReference type="ARBA" id="ARBA00022597"/>
    </source>
</evidence>
<sequence length="407" mass="44024">MTHLRTLLAALCLCAVGLLPVPSFAATELVLWHAYRAEEKAALEKVVAEYNKANEGKVKVTTLAVPYDAYADKISATVPRGKGPDLFIFAQDRLGGWIEAGNTVEPIDFFLDDATKKRFIPTTMEAMTYRGTAYGLPLNYKVITLIYNKKLVPTPPKTSGEMVTMAKKLTDAKAGRFGLAYAYNDFYYHAAVMNGFGGGVFDAKNAPTMNSPANVKSVEQVLKWKNKDGILPAEPSSALITSLFNEGKAAMVFSGPWFLGEVSKDVEYGLARLPTLDENKGTPLKPWMTVEGVYVAAPSKSKEAAYDFAKFLTDAGPGKTLALEGRQSPANQAVYQDAKVAADPLLKAMKDQVDVAVPMPNLPEMSMVWTPATSAMNTVFKNTATPKAALDSAQKSVAKDVAGLRKK</sequence>
<keyword evidence="7" id="KW-1185">Reference proteome</keyword>
<comment type="caution">
    <text evidence="6">The sequence shown here is derived from an EMBL/GenBank/DDBJ whole genome shotgun (WGS) entry which is preliminary data.</text>
</comment>
<evidence type="ECO:0000313" key="7">
    <source>
        <dbReference type="Proteomes" id="UP000537825"/>
    </source>
</evidence>
<gene>
    <name evidence="6" type="ORF">GTZ93_00890</name>
</gene>
<reference evidence="6 7" key="1">
    <citation type="submission" date="2020-01" db="EMBL/GenBank/DDBJ databases">
        <title>The draft genome sequence of Corallococcus exiguus DSM 14696.</title>
        <authorList>
            <person name="Zhang X."/>
            <person name="Zhu H."/>
        </authorList>
    </citation>
    <scope>NUCLEOTIDE SEQUENCE [LARGE SCALE GENOMIC DNA]</scope>
    <source>
        <strain evidence="6 7">DSM 14696</strain>
    </source>
</reference>